<sequence length="79" mass="9416">MSKQKEEWDNIYFDILNLRKNHRYEEINDYLLNYLDETNHGTLRTLLISTKQVKDHPSIKDTAEILADKLKKILGVEKI</sequence>
<evidence type="ECO:0000313" key="1">
    <source>
        <dbReference type="EMBL" id="CAG7580269.1"/>
    </source>
</evidence>
<dbReference type="EMBL" id="OU342829">
    <property type="protein sequence ID" value="CAG7580269.1"/>
    <property type="molecule type" value="Genomic_DNA"/>
</dbReference>
<organism evidence="1">
    <name type="scientific">uncultured marine phage</name>
    <dbReference type="NCBI Taxonomy" id="707152"/>
    <lineage>
        <taxon>Viruses</taxon>
        <taxon>environmental samples</taxon>
    </lineage>
</organism>
<protein>
    <submittedName>
        <fullName evidence="1">Uncharacterized protein</fullName>
    </submittedName>
</protein>
<accession>A0A8D9CBX1</accession>
<proteinExistence type="predicted"/>
<gene>
    <name evidence="1" type="ORF">SLAVMIC_00331</name>
</gene>
<reference evidence="1" key="1">
    <citation type="submission" date="2021-06" db="EMBL/GenBank/DDBJ databases">
        <authorList>
            <person name="Gannon L."/>
            <person name="Redgwell R T."/>
            <person name="Michniewski S."/>
            <person name="Harrison D C."/>
            <person name="Millard A."/>
        </authorList>
    </citation>
    <scope>NUCLEOTIDE SEQUENCE</scope>
</reference>
<name>A0A8D9CBX1_9VIRU</name>